<dbReference type="InterPro" id="IPR016084">
    <property type="entry name" value="Haem_Oase-like_multi-hlx"/>
</dbReference>
<keyword evidence="2" id="KW-1185">Reference proteome</keyword>
<dbReference type="Pfam" id="PF01126">
    <property type="entry name" value="Heme_oxygenase"/>
    <property type="match status" value="1"/>
</dbReference>
<sequence>MTTDTLAPETADLGRTKRLKARTGATHDRLDAGIMSRAPFSSRERYGLFLRVQHGFHRQIDALYADPTLDSLLPDLAGRRRLHLIAQDLADLGLAPPPVVGAPLFTPGGAVDLPTALGWLYVAEGSNLGAAFLLKAAASLGLNETFGAHHLAPAPEGRGLHWKTFTAALDALELSPEEDARMMAGGEAAFRHVHALVERGFDAPPAV</sequence>
<dbReference type="Gene3D" id="1.20.910.10">
    <property type="entry name" value="Heme oxygenase-like"/>
    <property type="match status" value="1"/>
</dbReference>
<organism evidence="1 2">
    <name type="scientific">Azorhizobium oxalatiphilum</name>
    <dbReference type="NCBI Taxonomy" id="980631"/>
    <lineage>
        <taxon>Bacteria</taxon>
        <taxon>Pseudomonadati</taxon>
        <taxon>Pseudomonadota</taxon>
        <taxon>Alphaproteobacteria</taxon>
        <taxon>Hyphomicrobiales</taxon>
        <taxon>Xanthobacteraceae</taxon>
        <taxon>Azorhizobium</taxon>
    </lineage>
</organism>
<protein>
    <submittedName>
        <fullName evidence="1">Heme oxygenase</fullName>
    </submittedName>
</protein>
<name>A0A917C0E8_9HYPH</name>
<accession>A0A917C0E8</accession>
<dbReference type="EMBL" id="BMCT01000003">
    <property type="protein sequence ID" value="GGF63842.1"/>
    <property type="molecule type" value="Genomic_DNA"/>
</dbReference>
<dbReference type="InterPro" id="IPR016053">
    <property type="entry name" value="Haem_Oase-like"/>
</dbReference>
<evidence type="ECO:0000313" key="1">
    <source>
        <dbReference type="EMBL" id="GGF63842.1"/>
    </source>
</evidence>
<reference evidence="1" key="2">
    <citation type="submission" date="2020-09" db="EMBL/GenBank/DDBJ databases">
        <authorList>
            <person name="Sun Q."/>
            <person name="Sedlacek I."/>
        </authorList>
    </citation>
    <scope>NUCLEOTIDE SEQUENCE</scope>
    <source>
        <strain evidence="1">CCM 7897</strain>
    </source>
</reference>
<dbReference type="GO" id="GO:0006788">
    <property type="term" value="P:heme oxidation"/>
    <property type="evidence" value="ECO:0007669"/>
    <property type="project" value="InterPro"/>
</dbReference>
<dbReference type="GO" id="GO:0004392">
    <property type="term" value="F:heme oxygenase (decyclizing) activity"/>
    <property type="evidence" value="ECO:0007669"/>
    <property type="project" value="InterPro"/>
</dbReference>
<dbReference type="AlphaFoldDB" id="A0A917C0E8"/>
<dbReference type="SUPFAM" id="SSF48613">
    <property type="entry name" value="Heme oxygenase-like"/>
    <property type="match status" value="1"/>
</dbReference>
<reference evidence="1" key="1">
    <citation type="journal article" date="2014" name="Int. J. Syst. Evol. Microbiol.">
        <title>Complete genome sequence of Corynebacterium casei LMG S-19264T (=DSM 44701T), isolated from a smear-ripened cheese.</title>
        <authorList>
            <consortium name="US DOE Joint Genome Institute (JGI-PGF)"/>
            <person name="Walter F."/>
            <person name="Albersmeier A."/>
            <person name="Kalinowski J."/>
            <person name="Ruckert C."/>
        </authorList>
    </citation>
    <scope>NUCLEOTIDE SEQUENCE</scope>
    <source>
        <strain evidence="1">CCM 7897</strain>
    </source>
</reference>
<dbReference type="RefSeq" id="WP_188578917.1">
    <property type="nucleotide sequence ID" value="NZ_BMCT01000003.1"/>
</dbReference>
<evidence type="ECO:0000313" key="2">
    <source>
        <dbReference type="Proteomes" id="UP000606044"/>
    </source>
</evidence>
<dbReference type="CDD" id="cd19166">
    <property type="entry name" value="HemeO-bac"/>
    <property type="match status" value="1"/>
</dbReference>
<proteinExistence type="predicted"/>
<comment type="caution">
    <text evidence="1">The sequence shown here is derived from an EMBL/GenBank/DDBJ whole genome shotgun (WGS) entry which is preliminary data.</text>
</comment>
<dbReference type="Proteomes" id="UP000606044">
    <property type="component" value="Unassembled WGS sequence"/>
</dbReference>
<gene>
    <name evidence="1" type="primary">hemO</name>
    <name evidence="1" type="ORF">GCM10007301_24550</name>
</gene>